<dbReference type="InterPro" id="IPR002016">
    <property type="entry name" value="Haem_peroxidase"/>
</dbReference>
<keyword evidence="8" id="KW-0560">Oxidoreductase</keyword>
<evidence type="ECO:0000256" key="2">
    <source>
        <dbReference type="ARBA" id="ARBA00001913"/>
    </source>
</evidence>
<evidence type="ECO:0000259" key="12">
    <source>
        <dbReference type="PROSITE" id="PS50873"/>
    </source>
</evidence>
<dbReference type="InterPro" id="IPR000823">
    <property type="entry name" value="Peroxidase_pln"/>
</dbReference>
<comment type="catalytic activity">
    <reaction evidence="1">
        <text>2 a phenolic donor + H2O2 = 2 a phenolic radical donor + 2 H2O</text>
        <dbReference type="Rhea" id="RHEA:56136"/>
        <dbReference type="ChEBI" id="CHEBI:15377"/>
        <dbReference type="ChEBI" id="CHEBI:16240"/>
        <dbReference type="ChEBI" id="CHEBI:139520"/>
        <dbReference type="ChEBI" id="CHEBI:139521"/>
        <dbReference type="EC" id="1.11.1.7"/>
    </reaction>
</comment>
<keyword evidence="14" id="KW-1185">Reference proteome</keyword>
<keyword evidence="5 13" id="KW-0575">Peroxidase</keyword>
<evidence type="ECO:0000256" key="7">
    <source>
        <dbReference type="ARBA" id="ARBA00022723"/>
    </source>
</evidence>
<organism evidence="13 14">
    <name type="scientific">Trifolium medium</name>
    <dbReference type="NCBI Taxonomy" id="97028"/>
    <lineage>
        <taxon>Eukaryota</taxon>
        <taxon>Viridiplantae</taxon>
        <taxon>Streptophyta</taxon>
        <taxon>Embryophyta</taxon>
        <taxon>Tracheophyta</taxon>
        <taxon>Spermatophyta</taxon>
        <taxon>Magnoliopsida</taxon>
        <taxon>eudicotyledons</taxon>
        <taxon>Gunneridae</taxon>
        <taxon>Pentapetalae</taxon>
        <taxon>rosids</taxon>
        <taxon>fabids</taxon>
        <taxon>Fabales</taxon>
        <taxon>Fabaceae</taxon>
        <taxon>Papilionoideae</taxon>
        <taxon>50 kb inversion clade</taxon>
        <taxon>NPAAA clade</taxon>
        <taxon>Hologalegina</taxon>
        <taxon>IRL clade</taxon>
        <taxon>Trifolieae</taxon>
        <taxon>Trifolium</taxon>
    </lineage>
</organism>
<dbReference type="PRINTS" id="PR00458">
    <property type="entry name" value="PEROXIDASE"/>
</dbReference>
<accession>A0A392RH67</accession>
<keyword evidence="6" id="KW-0349">Heme</keyword>
<dbReference type="SUPFAM" id="SSF48113">
    <property type="entry name" value="Heme-dependent peroxidases"/>
    <property type="match status" value="1"/>
</dbReference>
<dbReference type="InterPro" id="IPR010255">
    <property type="entry name" value="Haem_peroxidase_sf"/>
</dbReference>
<evidence type="ECO:0000256" key="11">
    <source>
        <dbReference type="RuleBase" id="RU004241"/>
    </source>
</evidence>
<dbReference type="Pfam" id="PF00141">
    <property type="entry name" value="peroxidase"/>
    <property type="match status" value="1"/>
</dbReference>
<dbReference type="Gene3D" id="1.10.520.10">
    <property type="match status" value="1"/>
</dbReference>
<evidence type="ECO:0000256" key="10">
    <source>
        <dbReference type="PIRSR" id="PIRSR600823-2"/>
    </source>
</evidence>
<evidence type="ECO:0000313" key="14">
    <source>
        <dbReference type="Proteomes" id="UP000265520"/>
    </source>
</evidence>
<dbReference type="EMBL" id="LXQA010223737">
    <property type="protein sequence ID" value="MCI35472.1"/>
    <property type="molecule type" value="Genomic_DNA"/>
</dbReference>
<evidence type="ECO:0000256" key="6">
    <source>
        <dbReference type="ARBA" id="ARBA00022617"/>
    </source>
</evidence>
<comment type="cofactor">
    <cofactor evidence="3">
        <name>heme b</name>
        <dbReference type="ChEBI" id="CHEBI:60344"/>
    </cofactor>
</comment>
<feature type="binding site" evidence="10">
    <location>
        <position position="61"/>
    </location>
    <ligand>
        <name>substrate</name>
    </ligand>
</feature>
<evidence type="ECO:0000256" key="8">
    <source>
        <dbReference type="ARBA" id="ARBA00023002"/>
    </source>
</evidence>
<evidence type="ECO:0000256" key="4">
    <source>
        <dbReference type="ARBA" id="ARBA00012313"/>
    </source>
</evidence>
<keyword evidence="9" id="KW-0408">Iron</keyword>
<comment type="caution">
    <text evidence="13">The sequence shown here is derived from an EMBL/GenBank/DDBJ whole genome shotgun (WGS) entry which is preliminary data.</text>
</comment>
<dbReference type="PRINTS" id="PR00461">
    <property type="entry name" value="PLPEROXIDASE"/>
</dbReference>
<dbReference type="PANTHER" id="PTHR31517:SF17">
    <property type="entry name" value="PEROXIDASE 6"/>
    <property type="match status" value="1"/>
</dbReference>
<evidence type="ECO:0000256" key="3">
    <source>
        <dbReference type="ARBA" id="ARBA00001970"/>
    </source>
</evidence>
<dbReference type="GO" id="GO:0140825">
    <property type="term" value="F:lactoperoxidase activity"/>
    <property type="evidence" value="ECO:0007669"/>
    <property type="project" value="UniProtKB-EC"/>
</dbReference>
<evidence type="ECO:0000256" key="9">
    <source>
        <dbReference type="ARBA" id="ARBA00023004"/>
    </source>
</evidence>
<feature type="domain" description="Plant heme peroxidase family profile" evidence="12">
    <location>
        <begin position="1"/>
        <end position="69"/>
    </location>
</feature>
<dbReference type="GO" id="GO:0006979">
    <property type="term" value="P:response to oxidative stress"/>
    <property type="evidence" value="ECO:0007669"/>
    <property type="project" value="InterPro"/>
</dbReference>
<dbReference type="EC" id="1.11.1.7" evidence="4"/>
<feature type="non-terminal residue" evidence="13">
    <location>
        <position position="69"/>
    </location>
</feature>
<proteinExistence type="inferred from homology"/>
<dbReference type="Proteomes" id="UP000265520">
    <property type="component" value="Unassembled WGS sequence"/>
</dbReference>
<evidence type="ECO:0000256" key="1">
    <source>
        <dbReference type="ARBA" id="ARBA00000189"/>
    </source>
</evidence>
<dbReference type="GO" id="GO:0046872">
    <property type="term" value="F:metal ion binding"/>
    <property type="evidence" value="ECO:0007669"/>
    <property type="project" value="UniProtKB-KW"/>
</dbReference>
<dbReference type="PROSITE" id="PS50873">
    <property type="entry name" value="PEROXIDASE_4"/>
    <property type="match status" value="1"/>
</dbReference>
<evidence type="ECO:0000256" key="5">
    <source>
        <dbReference type="ARBA" id="ARBA00022559"/>
    </source>
</evidence>
<sequence length="69" mass="7554">MITRAKNMLELECPGVVSCSDILATATRDLVVVVGGPFYELDFGRKDSVESKAIDAENKYPLPTMTMSQ</sequence>
<dbReference type="GO" id="GO:0020037">
    <property type="term" value="F:heme binding"/>
    <property type="evidence" value="ECO:0007669"/>
    <property type="project" value="InterPro"/>
</dbReference>
<evidence type="ECO:0000313" key="13">
    <source>
        <dbReference type="EMBL" id="MCI35472.1"/>
    </source>
</evidence>
<keyword evidence="7" id="KW-0479">Metal-binding</keyword>
<comment type="similarity">
    <text evidence="11">Belongs to the peroxidase family.</text>
</comment>
<protein>
    <recommendedName>
        <fullName evidence="4">peroxidase</fullName>
        <ecNumber evidence="4">1.11.1.7</ecNumber>
    </recommendedName>
</protein>
<name>A0A392RH67_9FABA</name>
<dbReference type="PANTHER" id="PTHR31517">
    <property type="match status" value="1"/>
</dbReference>
<comment type="cofactor">
    <cofactor evidence="2">
        <name>Ca(2+)</name>
        <dbReference type="ChEBI" id="CHEBI:29108"/>
    </cofactor>
</comment>
<dbReference type="AlphaFoldDB" id="A0A392RH67"/>
<reference evidence="13 14" key="1">
    <citation type="journal article" date="2018" name="Front. Plant Sci.">
        <title>Red Clover (Trifolium pratense) and Zigzag Clover (T. medium) - A Picture of Genomic Similarities and Differences.</title>
        <authorList>
            <person name="Dluhosova J."/>
            <person name="Istvanek J."/>
            <person name="Nedelnik J."/>
            <person name="Repkova J."/>
        </authorList>
    </citation>
    <scope>NUCLEOTIDE SEQUENCE [LARGE SCALE GENOMIC DNA]</scope>
    <source>
        <strain evidence="14">cv. 10/8</strain>
        <tissue evidence="13">Leaf</tissue>
    </source>
</reference>